<dbReference type="Pfam" id="PF24626">
    <property type="entry name" value="SH3_Tf2-1"/>
    <property type="match status" value="1"/>
</dbReference>
<protein>
    <submittedName>
        <fullName evidence="3">Uncharacterized protein LOC118346302</fullName>
    </submittedName>
</protein>
<dbReference type="Proteomes" id="UP000235220">
    <property type="component" value="Unplaced"/>
</dbReference>
<name>A0A6P9E4S5_JUGRE</name>
<proteinExistence type="predicted"/>
<sequence>MIQETMKVAQNRQKSYADNRRKSLEFAVGDWVYFKVSPMKGVVHFGKKEKLSPRYVGRYEIIERVGPVAYRLDLPMEMPGIHNVFHVSTMKMCFGERRLVVLEPDEIQLQPNLSYTEWPVQIVDRKEQELRN</sequence>
<gene>
    <name evidence="3" type="primary">LOC118346302</name>
</gene>
<dbReference type="InterPro" id="IPR056924">
    <property type="entry name" value="SH3_Tf2-1"/>
</dbReference>
<evidence type="ECO:0000259" key="1">
    <source>
        <dbReference type="Pfam" id="PF24626"/>
    </source>
</evidence>
<keyword evidence="2" id="KW-1185">Reference proteome</keyword>
<dbReference type="PANTHER" id="PTHR46148">
    <property type="entry name" value="CHROMO DOMAIN-CONTAINING PROTEIN"/>
    <property type="match status" value="1"/>
</dbReference>
<dbReference type="Gramene" id="Jr_Scaffold_720_00010_p1">
    <property type="protein sequence ID" value="cds.Jr_Scaffold_720_00010_p1"/>
    <property type="gene ID" value="Jr_Scaffold_720_00010"/>
</dbReference>
<accession>A0A6P9E4S5</accession>
<dbReference type="PANTHER" id="PTHR46148:SF54">
    <property type="entry name" value="RETROTRANSPOSON-LIKE PROTEIN"/>
    <property type="match status" value="1"/>
</dbReference>
<dbReference type="GeneID" id="118346302"/>
<evidence type="ECO:0000313" key="2">
    <source>
        <dbReference type="Proteomes" id="UP000235220"/>
    </source>
</evidence>
<feature type="domain" description="Tf2-1-like SH3-like" evidence="1">
    <location>
        <begin position="29"/>
        <end position="93"/>
    </location>
</feature>
<dbReference type="AlphaFoldDB" id="A0A6P9E4S5"/>
<evidence type="ECO:0000313" key="3">
    <source>
        <dbReference type="RefSeq" id="XP_035543080.1"/>
    </source>
</evidence>
<reference evidence="3" key="1">
    <citation type="submission" date="2025-08" db="UniProtKB">
        <authorList>
            <consortium name="RefSeq"/>
        </authorList>
    </citation>
    <scope>IDENTIFICATION</scope>
    <source>
        <tissue evidence="3">Leaves</tissue>
    </source>
</reference>
<dbReference type="RefSeq" id="XP_035543080.1">
    <property type="nucleotide sequence ID" value="XM_035687187.1"/>
</dbReference>
<dbReference type="OrthoDB" id="1939135at2759"/>
<organism evidence="2 3">
    <name type="scientific">Juglans regia</name>
    <name type="common">English walnut</name>
    <dbReference type="NCBI Taxonomy" id="51240"/>
    <lineage>
        <taxon>Eukaryota</taxon>
        <taxon>Viridiplantae</taxon>
        <taxon>Streptophyta</taxon>
        <taxon>Embryophyta</taxon>
        <taxon>Tracheophyta</taxon>
        <taxon>Spermatophyta</taxon>
        <taxon>Magnoliopsida</taxon>
        <taxon>eudicotyledons</taxon>
        <taxon>Gunneridae</taxon>
        <taxon>Pentapetalae</taxon>
        <taxon>rosids</taxon>
        <taxon>fabids</taxon>
        <taxon>Fagales</taxon>
        <taxon>Juglandaceae</taxon>
        <taxon>Juglans</taxon>
    </lineage>
</organism>
<dbReference type="KEGG" id="jre:118346302"/>